<name>A0ABP0QE68_9DINO</name>
<sequence>MGPRLPEQLALQPTEVVDLEDDWTGSKLVEVELEDVNNIRIELIDIDAAQPEPPEEELLPSRKSYHSWTAYSPTDPLAQPNRHSHEQFRAYRDMLLHSVQQNPAEFQRLIRKMRQKDAEAREAQEAQEGRTEMSSGSLGSGYLRTSSWLQLARKCAKWTMSG</sequence>
<evidence type="ECO:0000313" key="2">
    <source>
        <dbReference type="EMBL" id="CAK9086165.1"/>
    </source>
</evidence>
<evidence type="ECO:0000256" key="1">
    <source>
        <dbReference type="SAM" id="MobiDB-lite"/>
    </source>
</evidence>
<protein>
    <submittedName>
        <fullName evidence="2">Uncharacterized protein</fullName>
    </submittedName>
</protein>
<proteinExistence type="predicted"/>
<feature type="region of interest" description="Disordered" evidence="1">
    <location>
        <begin position="115"/>
        <end position="139"/>
    </location>
</feature>
<organism evidence="2 3">
    <name type="scientific">Durusdinium trenchii</name>
    <dbReference type="NCBI Taxonomy" id="1381693"/>
    <lineage>
        <taxon>Eukaryota</taxon>
        <taxon>Sar</taxon>
        <taxon>Alveolata</taxon>
        <taxon>Dinophyceae</taxon>
        <taxon>Suessiales</taxon>
        <taxon>Symbiodiniaceae</taxon>
        <taxon>Durusdinium</taxon>
    </lineage>
</organism>
<accession>A0ABP0QE68</accession>
<evidence type="ECO:0000313" key="3">
    <source>
        <dbReference type="Proteomes" id="UP001642464"/>
    </source>
</evidence>
<keyword evidence="3" id="KW-1185">Reference proteome</keyword>
<comment type="caution">
    <text evidence="2">The sequence shown here is derived from an EMBL/GenBank/DDBJ whole genome shotgun (WGS) entry which is preliminary data.</text>
</comment>
<dbReference type="Proteomes" id="UP001642464">
    <property type="component" value="Unassembled WGS sequence"/>
</dbReference>
<reference evidence="2 3" key="1">
    <citation type="submission" date="2024-02" db="EMBL/GenBank/DDBJ databases">
        <authorList>
            <person name="Chen Y."/>
            <person name="Shah S."/>
            <person name="Dougan E. K."/>
            <person name="Thang M."/>
            <person name="Chan C."/>
        </authorList>
    </citation>
    <scope>NUCLEOTIDE SEQUENCE [LARGE SCALE GENOMIC DNA]</scope>
</reference>
<gene>
    <name evidence="2" type="ORF">SCF082_LOCUS40774</name>
</gene>
<dbReference type="EMBL" id="CAXAMM010039406">
    <property type="protein sequence ID" value="CAK9086165.1"/>
    <property type="molecule type" value="Genomic_DNA"/>
</dbReference>
<feature type="compositionally biased region" description="Basic and acidic residues" evidence="1">
    <location>
        <begin position="115"/>
        <end position="131"/>
    </location>
</feature>